<organism evidence="1 2">
    <name type="scientific">Racocetra persica</name>
    <dbReference type="NCBI Taxonomy" id="160502"/>
    <lineage>
        <taxon>Eukaryota</taxon>
        <taxon>Fungi</taxon>
        <taxon>Fungi incertae sedis</taxon>
        <taxon>Mucoromycota</taxon>
        <taxon>Glomeromycotina</taxon>
        <taxon>Glomeromycetes</taxon>
        <taxon>Diversisporales</taxon>
        <taxon>Gigasporaceae</taxon>
        <taxon>Racocetra</taxon>
    </lineage>
</organism>
<accession>A0ACA9RTG3</accession>
<comment type="caution">
    <text evidence="1">The sequence shown here is derived from an EMBL/GenBank/DDBJ whole genome shotgun (WGS) entry which is preliminary data.</text>
</comment>
<keyword evidence="2" id="KW-1185">Reference proteome</keyword>
<sequence length="88" mass="10408">NPLPKSCIIVRRNFKAQRARITSKKRKSWSAYEKLMIIAYYKTRHSKRLTAEEFKIQTSQLRDWISKKSKLLKAALYIQKLSIGARPK</sequence>
<feature type="non-terminal residue" evidence="1">
    <location>
        <position position="1"/>
    </location>
</feature>
<gene>
    <name evidence="1" type="ORF">RPERSI_LOCUS22784</name>
</gene>
<proteinExistence type="predicted"/>
<evidence type="ECO:0000313" key="2">
    <source>
        <dbReference type="Proteomes" id="UP000789920"/>
    </source>
</evidence>
<name>A0ACA9RTG3_9GLOM</name>
<dbReference type="Proteomes" id="UP000789920">
    <property type="component" value="Unassembled WGS sequence"/>
</dbReference>
<reference evidence="1" key="1">
    <citation type="submission" date="2021-06" db="EMBL/GenBank/DDBJ databases">
        <authorList>
            <person name="Kallberg Y."/>
            <person name="Tangrot J."/>
            <person name="Rosling A."/>
        </authorList>
    </citation>
    <scope>NUCLEOTIDE SEQUENCE</scope>
    <source>
        <strain evidence="1">MA461A</strain>
    </source>
</reference>
<evidence type="ECO:0000313" key="1">
    <source>
        <dbReference type="EMBL" id="CAG8809084.1"/>
    </source>
</evidence>
<protein>
    <submittedName>
        <fullName evidence="1">30716_t:CDS:1</fullName>
    </submittedName>
</protein>
<dbReference type="EMBL" id="CAJVQC010069669">
    <property type="protein sequence ID" value="CAG8809084.1"/>
    <property type="molecule type" value="Genomic_DNA"/>
</dbReference>